<reference evidence="1 2" key="1">
    <citation type="submission" date="2022-08" db="EMBL/GenBank/DDBJ databases">
        <authorList>
            <person name="Somphong A."/>
            <person name="Phongsopitanun W."/>
        </authorList>
    </citation>
    <scope>NUCLEOTIDE SEQUENCE [LARGE SCALE GENOMIC DNA]</scope>
    <source>
        <strain evidence="1 2">LP11</strain>
    </source>
</reference>
<organism evidence="1 2">
    <name type="scientific">Streptomyces pyxinicus</name>
    <dbReference type="NCBI Taxonomy" id="2970331"/>
    <lineage>
        <taxon>Bacteria</taxon>
        <taxon>Bacillati</taxon>
        <taxon>Actinomycetota</taxon>
        <taxon>Actinomycetes</taxon>
        <taxon>Kitasatosporales</taxon>
        <taxon>Streptomycetaceae</taxon>
        <taxon>Streptomyces</taxon>
    </lineage>
</organism>
<protein>
    <submittedName>
        <fullName evidence="1">Uncharacterized protein</fullName>
    </submittedName>
</protein>
<keyword evidence="2" id="KW-1185">Reference proteome</keyword>
<evidence type="ECO:0000313" key="1">
    <source>
        <dbReference type="EMBL" id="MCS0603094.1"/>
    </source>
</evidence>
<evidence type="ECO:0000313" key="2">
    <source>
        <dbReference type="Proteomes" id="UP001205612"/>
    </source>
</evidence>
<proteinExistence type="predicted"/>
<dbReference type="Proteomes" id="UP001205612">
    <property type="component" value="Unassembled WGS sequence"/>
</dbReference>
<name>A0ABT2B3J9_9ACTN</name>
<accession>A0ABT2B3J9</accession>
<sequence>MAYELRAVIAAEAVLRPAAAEIEGARVARLAQGLALLPVTDEVLGAVTDGGDARRLGFRSLTEGWEGGLARWSVAGPVAYVEVEYFGGAGEERAAVWAGGALTAGPFDTSARRGFRREVSPVSAALRRLGVRAERGQDAFEAVGLERHRFTEDWAAEGARS</sequence>
<dbReference type="RefSeq" id="WP_258779576.1">
    <property type="nucleotide sequence ID" value="NZ_JANUGP010000012.1"/>
</dbReference>
<comment type="caution">
    <text evidence="1">The sequence shown here is derived from an EMBL/GenBank/DDBJ whole genome shotgun (WGS) entry which is preliminary data.</text>
</comment>
<gene>
    <name evidence="1" type="ORF">NX794_18025</name>
</gene>
<dbReference type="EMBL" id="JANUGP010000012">
    <property type="protein sequence ID" value="MCS0603094.1"/>
    <property type="molecule type" value="Genomic_DNA"/>
</dbReference>